<gene>
    <name evidence="2" type="ORF">LECACI_7A006075</name>
</gene>
<evidence type="ECO:0008006" key="4">
    <source>
        <dbReference type="Google" id="ProtNLM"/>
    </source>
</evidence>
<dbReference type="AlphaFoldDB" id="A0AAI8Z1W3"/>
<feature type="compositionally biased region" description="Basic and acidic residues" evidence="1">
    <location>
        <begin position="126"/>
        <end position="143"/>
    </location>
</feature>
<proteinExistence type="predicted"/>
<organism evidence="2 3">
    <name type="scientific">Lecanosticta acicola</name>
    <dbReference type="NCBI Taxonomy" id="111012"/>
    <lineage>
        <taxon>Eukaryota</taxon>
        <taxon>Fungi</taxon>
        <taxon>Dikarya</taxon>
        <taxon>Ascomycota</taxon>
        <taxon>Pezizomycotina</taxon>
        <taxon>Dothideomycetes</taxon>
        <taxon>Dothideomycetidae</taxon>
        <taxon>Mycosphaerellales</taxon>
        <taxon>Mycosphaerellaceae</taxon>
        <taxon>Lecanosticta</taxon>
    </lineage>
</organism>
<keyword evidence="3" id="KW-1185">Reference proteome</keyword>
<feature type="compositionally biased region" description="Acidic residues" evidence="1">
    <location>
        <begin position="95"/>
        <end position="107"/>
    </location>
</feature>
<evidence type="ECO:0000313" key="3">
    <source>
        <dbReference type="Proteomes" id="UP001296104"/>
    </source>
</evidence>
<comment type="caution">
    <text evidence="2">The sequence shown here is derived from an EMBL/GenBank/DDBJ whole genome shotgun (WGS) entry which is preliminary data.</text>
</comment>
<evidence type="ECO:0000256" key="1">
    <source>
        <dbReference type="SAM" id="MobiDB-lite"/>
    </source>
</evidence>
<feature type="region of interest" description="Disordered" evidence="1">
    <location>
        <begin position="56"/>
        <end position="143"/>
    </location>
</feature>
<feature type="compositionally biased region" description="Basic residues" evidence="1">
    <location>
        <begin position="77"/>
        <end position="86"/>
    </location>
</feature>
<sequence>MPITWNSENEAKLLAAIFQVCNVQVTEPQKAEAARIMGQGCTAKAISHRIQKIKKGANLDGSGSGGGDVGTPIPAAKRVKTGKGKKAAASIPRVDDDDDDDEEEEEMFGGASGNPKGKKRSAGGRVKSEPREDDDYGIRVGED</sequence>
<feature type="non-terminal residue" evidence="2">
    <location>
        <position position="143"/>
    </location>
</feature>
<evidence type="ECO:0000313" key="2">
    <source>
        <dbReference type="EMBL" id="CAK4030917.1"/>
    </source>
</evidence>
<accession>A0AAI8Z1W3</accession>
<dbReference type="Proteomes" id="UP001296104">
    <property type="component" value="Unassembled WGS sequence"/>
</dbReference>
<protein>
    <recommendedName>
        <fullName evidence="4">AT hook motif protein</fullName>
    </recommendedName>
</protein>
<name>A0AAI8Z1W3_9PEZI</name>
<reference evidence="2" key="1">
    <citation type="submission" date="2023-11" db="EMBL/GenBank/DDBJ databases">
        <authorList>
            <person name="Alioto T."/>
            <person name="Alioto T."/>
            <person name="Gomez Garrido J."/>
        </authorList>
    </citation>
    <scope>NUCLEOTIDE SEQUENCE</scope>
</reference>
<dbReference type="EMBL" id="CAVMBE010000042">
    <property type="protein sequence ID" value="CAK4030917.1"/>
    <property type="molecule type" value="Genomic_DNA"/>
</dbReference>